<evidence type="ECO:0000313" key="3">
    <source>
        <dbReference type="Proteomes" id="UP000537592"/>
    </source>
</evidence>
<evidence type="ECO:0000313" key="2">
    <source>
        <dbReference type="EMBL" id="MBB3809680.1"/>
    </source>
</evidence>
<dbReference type="EMBL" id="JACICC010000004">
    <property type="protein sequence ID" value="MBB3809680.1"/>
    <property type="molecule type" value="Genomic_DNA"/>
</dbReference>
<accession>A0A7W5Z3V9</accession>
<dbReference type="Pfam" id="PF04168">
    <property type="entry name" value="Alpha-E"/>
    <property type="match status" value="1"/>
</dbReference>
<name>A0A7W5Z3V9_9HYPH</name>
<protein>
    <submittedName>
        <fullName evidence="2">Putative alpha-E superfamily protein</fullName>
    </submittedName>
</protein>
<proteinExistence type="predicted"/>
<dbReference type="Proteomes" id="UP000537592">
    <property type="component" value="Unassembled WGS sequence"/>
</dbReference>
<keyword evidence="3" id="KW-1185">Reference proteome</keyword>
<gene>
    <name evidence="2" type="ORF">FHS81_001768</name>
</gene>
<dbReference type="InterPro" id="IPR051680">
    <property type="entry name" value="ATP-dep_Glu-Cys_Ligase-2"/>
</dbReference>
<organism evidence="2 3">
    <name type="scientific">Pseudochelatococcus contaminans</name>
    <dbReference type="NCBI Taxonomy" id="1538103"/>
    <lineage>
        <taxon>Bacteria</taxon>
        <taxon>Pseudomonadati</taxon>
        <taxon>Pseudomonadota</taxon>
        <taxon>Alphaproteobacteria</taxon>
        <taxon>Hyphomicrobiales</taxon>
        <taxon>Chelatococcaceae</taxon>
        <taxon>Pseudochelatococcus</taxon>
    </lineage>
</organism>
<dbReference type="InterPro" id="IPR007296">
    <property type="entry name" value="DUF403"/>
</dbReference>
<dbReference type="PANTHER" id="PTHR34595:SF7">
    <property type="entry name" value="SLL1039 PROTEIN"/>
    <property type="match status" value="1"/>
</dbReference>
<dbReference type="PANTHER" id="PTHR34595">
    <property type="entry name" value="BLR5612 PROTEIN"/>
    <property type="match status" value="1"/>
</dbReference>
<dbReference type="AlphaFoldDB" id="A0A7W5Z3V9"/>
<reference evidence="2 3" key="1">
    <citation type="submission" date="2020-08" db="EMBL/GenBank/DDBJ databases">
        <title>Genomic Encyclopedia of Type Strains, Phase IV (KMG-IV): sequencing the most valuable type-strain genomes for metagenomic binning, comparative biology and taxonomic classification.</title>
        <authorList>
            <person name="Goeker M."/>
        </authorList>
    </citation>
    <scope>NUCLEOTIDE SEQUENCE [LARGE SCALE GENOMIC DNA]</scope>
    <source>
        <strain evidence="2 3">DSM 28760</strain>
    </source>
</reference>
<sequence length="336" mass="37869">MLSRTAENIYWSSRYLERADFQARILDACIRLSSLPANYTGKGSAWDGAIASTGGAQFFRTLYDRVDEWTVRDFVAFNPANPSSISNCLMTARNNARAVRTALTSEMWEVINDAWLELGNGTGRDMDRDAFARFIAWVKNVAQSFEGAAHRTMLRNDAFYFTRIGGSIERADNTARILDVKYHLLLPPSETVGGSLDYFQWSTILREVSALTAYHWVYRESIKPWLVADLLILNRQMPRSLTGCYGVLTQYLDLLADTYDQSGEAQTIARETFAELRGHCVERLFQEGLHEFITAFIGRNNKLGDRIAQQYLIATIPARPAPSGPNDPYPHAAQNA</sequence>
<feature type="domain" description="DUF403" evidence="1">
    <location>
        <begin position="1"/>
        <end position="312"/>
    </location>
</feature>
<dbReference type="RefSeq" id="WP_183752065.1">
    <property type="nucleotide sequence ID" value="NZ_JACICC010000004.1"/>
</dbReference>
<comment type="caution">
    <text evidence="2">The sequence shown here is derived from an EMBL/GenBank/DDBJ whole genome shotgun (WGS) entry which is preliminary data.</text>
</comment>
<evidence type="ECO:0000259" key="1">
    <source>
        <dbReference type="Pfam" id="PF04168"/>
    </source>
</evidence>